<name>A0A0P9C644_9GAMM</name>
<evidence type="ECO:0000313" key="2">
    <source>
        <dbReference type="Proteomes" id="UP000183104"/>
    </source>
</evidence>
<sequence>MCTLVVLRRPDHDWPLLVGANRDEMRGRSWERPGVHWPERPEVVGGLDEHGHGSWFAVNRYGLVAAVANRRGTLGPQEGRRSRGELVLEALEHAEAERAAEALAELEPRAYRAFNLFVGGPTAAYWVAHRDEQGSDIEVREVPEGLHMLTSGDLDDPTDHRINFNLPRFREAEVPQPQEENWDTWRTVLADRGYPRGYPDAAMNLEENGFGTICSHLVAVPRYPGYGGGVHFLFAAGPPDRAPYEPIAVPY</sequence>
<accession>A0A0P9C644</accession>
<organism evidence="1 2">
    <name type="scientific">Thiohalorhabdus denitrificans</name>
    <dbReference type="NCBI Taxonomy" id="381306"/>
    <lineage>
        <taxon>Bacteria</taxon>
        <taxon>Pseudomonadati</taxon>
        <taxon>Pseudomonadota</taxon>
        <taxon>Gammaproteobacteria</taxon>
        <taxon>Thiohalorhabdales</taxon>
        <taxon>Thiohalorhabdaceae</taxon>
        <taxon>Thiohalorhabdus</taxon>
    </lineage>
</organism>
<dbReference type="Pfam" id="PF05742">
    <property type="entry name" value="TANGO2"/>
    <property type="match status" value="1"/>
</dbReference>
<dbReference type="InterPro" id="IPR008551">
    <property type="entry name" value="TANGO2"/>
</dbReference>
<dbReference type="EMBL" id="FMUN01000006">
    <property type="protein sequence ID" value="SCY51523.1"/>
    <property type="molecule type" value="Genomic_DNA"/>
</dbReference>
<dbReference type="AlphaFoldDB" id="A0A0P9C644"/>
<dbReference type="STRING" id="381306.AN478_05050"/>
<keyword evidence="2" id="KW-1185">Reference proteome</keyword>
<dbReference type="PANTHER" id="PTHR17985">
    <property type="entry name" value="SER/THR-RICH PROTEIN T10 IN DGCR REGION"/>
    <property type="match status" value="1"/>
</dbReference>
<dbReference type="PANTHER" id="PTHR17985:SF8">
    <property type="entry name" value="TRANSPORT AND GOLGI ORGANIZATION PROTEIN 2 HOMOLOG"/>
    <property type="match status" value="1"/>
</dbReference>
<proteinExistence type="predicted"/>
<dbReference type="OrthoDB" id="4380123at2"/>
<gene>
    <name evidence="1" type="ORF">SAMN05661077_2370</name>
</gene>
<evidence type="ECO:0000313" key="1">
    <source>
        <dbReference type="EMBL" id="SCY51523.1"/>
    </source>
</evidence>
<dbReference type="Proteomes" id="UP000183104">
    <property type="component" value="Unassembled WGS sequence"/>
</dbReference>
<reference evidence="2" key="1">
    <citation type="submission" date="2016-10" db="EMBL/GenBank/DDBJ databases">
        <authorList>
            <person name="Varghese N."/>
        </authorList>
    </citation>
    <scope>NUCLEOTIDE SEQUENCE [LARGE SCALE GENOMIC DNA]</scope>
    <source>
        <strain evidence="2">HL 19</strain>
    </source>
</reference>
<protein>
    <submittedName>
        <fullName evidence="1">Transport and Golgi organisation 2</fullName>
    </submittedName>
</protein>
<dbReference type="RefSeq" id="WP_054965537.1">
    <property type="nucleotide sequence ID" value="NZ_FMUN01000006.1"/>
</dbReference>